<proteinExistence type="predicted"/>
<comment type="caution">
    <text evidence="1">The sequence shown here is derived from an EMBL/GenBank/DDBJ whole genome shotgun (WGS) entry which is preliminary data.</text>
</comment>
<reference evidence="1 2" key="1">
    <citation type="submission" date="2018-10" db="EMBL/GenBank/DDBJ databases">
        <title>Genome assembly for a Yunnan-Guizhou Plateau 3E fish, Anabarilius grahami (Regan), and its evolutionary and genetic applications.</title>
        <authorList>
            <person name="Jiang W."/>
        </authorList>
    </citation>
    <scope>NUCLEOTIDE SEQUENCE [LARGE SCALE GENOMIC DNA]</scope>
    <source>
        <strain evidence="1">AG-KIZ</strain>
        <tissue evidence="1">Muscle</tissue>
    </source>
</reference>
<evidence type="ECO:0000313" key="2">
    <source>
        <dbReference type="Proteomes" id="UP000281406"/>
    </source>
</evidence>
<gene>
    <name evidence="1" type="ORF">DPX16_4769</name>
</gene>
<dbReference type="EMBL" id="RJVU01042532">
    <property type="protein sequence ID" value="ROL45955.1"/>
    <property type="molecule type" value="Genomic_DNA"/>
</dbReference>
<organism evidence="1 2">
    <name type="scientific">Anabarilius grahami</name>
    <name type="common">Kanglang fish</name>
    <name type="synonym">Barilius grahami</name>
    <dbReference type="NCBI Taxonomy" id="495550"/>
    <lineage>
        <taxon>Eukaryota</taxon>
        <taxon>Metazoa</taxon>
        <taxon>Chordata</taxon>
        <taxon>Craniata</taxon>
        <taxon>Vertebrata</taxon>
        <taxon>Euteleostomi</taxon>
        <taxon>Actinopterygii</taxon>
        <taxon>Neopterygii</taxon>
        <taxon>Teleostei</taxon>
        <taxon>Ostariophysi</taxon>
        <taxon>Cypriniformes</taxon>
        <taxon>Xenocyprididae</taxon>
        <taxon>Xenocypridinae</taxon>
        <taxon>Xenocypridinae incertae sedis</taxon>
        <taxon>Anabarilius</taxon>
    </lineage>
</organism>
<accession>A0A3N0YI83</accession>
<evidence type="ECO:0000313" key="1">
    <source>
        <dbReference type="EMBL" id="ROL45955.1"/>
    </source>
</evidence>
<protein>
    <submittedName>
        <fullName evidence="1">Uncharacterized protein</fullName>
    </submittedName>
</protein>
<dbReference type="Proteomes" id="UP000281406">
    <property type="component" value="Unassembled WGS sequence"/>
</dbReference>
<dbReference type="AlphaFoldDB" id="A0A3N0YI83"/>
<name>A0A3N0YI83_ANAGA</name>
<keyword evidence="2" id="KW-1185">Reference proteome</keyword>
<feature type="non-terminal residue" evidence="1">
    <location>
        <position position="1"/>
    </location>
</feature>
<sequence>PQSDIYYCARQAQQSRQDSLFLLYRPSVPARTTRKRGGGEGLRWKQLSCRLLFTVKPFGDSEGRDTVSLSFSVDSVDRVRRGEVSEDTSCCEPQSDAVSQATEVITFTSSGFKQLKCLGLGYILQRRCDLSLNTFSSHYFSSPVHLVSIQDASVFSHPDILKLFCVLKTALNYAVMTGGMEVDGLSVSWPDHTDSDFVTGGHWVAVMTLAIGRT</sequence>